<comment type="similarity">
    <text evidence="2">Belongs to the membrane fusion protein (MFP) (TC 8.A.1) family.</text>
</comment>
<evidence type="ECO:0000259" key="6">
    <source>
        <dbReference type="Pfam" id="PF25967"/>
    </source>
</evidence>
<dbReference type="Pfam" id="PF25967">
    <property type="entry name" value="RND-MFP_C"/>
    <property type="match status" value="1"/>
</dbReference>
<evidence type="ECO:0000259" key="3">
    <source>
        <dbReference type="Pfam" id="PF25876"/>
    </source>
</evidence>
<dbReference type="STRING" id="1302689.RG47T_2784"/>
<feature type="domain" description="Multidrug resistance protein MdtA-like barrel-sandwich hybrid" evidence="4">
    <location>
        <begin position="42"/>
        <end position="179"/>
    </location>
</feature>
<dbReference type="AlphaFoldDB" id="A0A1Q5ZZZ3"/>
<evidence type="ECO:0000256" key="2">
    <source>
        <dbReference type="ARBA" id="ARBA00009477"/>
    </source>
</evidence>
<name>A0A1Q5ZZZ3_9SPHI</name>
<dbReference type="NCBIfam" id="TIGR01730">
    <property type="entry name" value="RND_mfp"/>
    <property type="match status" value="1"/>
</dbReference>
<dbReference type="Gene3D" id="2.40.420.20">
    <property type="match status" value="1"/>
</dbReference>
<dbReference type="InterPro" id="IPR058624">
    <property type="entry name" value="MdtA-like_HH"/>
</dbReference>
<evidence type="ECO:0000313" key="8">
    <source>
        <dbReference type="Proteomes" id="UP000186720"/>
    </source>
</evidence>
<evidence type="ECO:0000259" key="5">
    <source>
        <dbReference type="Pfam" id="PF25944"/>
    </source>
</evidence>
<dbReference type="Gene3D" id="1.10.287.470">
    <property type="entry name" value="Helix hairpin bin"/>
    <property type="match status" value="1"/>
</dbReference>
<evidence type="ECO:0000313" key="7">
    <source>
        <dbReference type="EMBL" id="OKS87323.1"/>
    </source>
</evidence>
<accession>A0A1Q5ZZZ3</accession>
<comment type="subcellular location">
    <subcellularLocation>
        <location evidence="1">Cell envelope</location>
    </subcellularLocation>
</comment>
<proteinExistence type="inferred from homology"/>
<dbReference type="PANTHER" id="PTHR30158">
    <property type="entry name" value="ACRA/E-RELATED COMPONENT OF DRUG EFFLUX TRANSPORTER"/>
    <property type="match status" value="1"/>
</dbReference>
<dbReference type="Gene3D" id="2.40.50.100">
    <property type="match status" value="1"/>
</dbReference>
<organism evidence="7 8">
    <name type="scientific">Mucilaginibacter polytrichastri</name>
    <dbReference type="NCBI Taxonomy" id="1302689"/>
    <lineage>
        <taxon>Bacteria</taxon>
        <taxon>Pseudomonadati</taxon>
        <taxon>Bacteroidota</taxon>
        <taxon>Sphingobacteriia</taxon>
        <taxon>Sphingobacteriales</taxon>
        <taxon>Sphingobacteriaceae</taxon>
        <taxon>Mucilaginibacter</taxon>
    </lineage>
</organism>
<feature type="domain" description="Multidrug resistance protein MdtA-like beta-barrel" evidence="5">
    <location>
        <begin position="187"/>
        <end position="271"/>
    </location>
</feature>
<keyword evidence="8" id="KW-1185">Reference proteome</keyword>
<sequence>MGACKKKQPPVSTEVPVNLVKVQAQSVLYYDKYPSTTAALSQVSLLPQVQGAVTGIFFTEGSHVTKGQKLYEIDTRIYQNNYDAAVANLRVAQGTLKQSQQDADRYDYLNKYNAVAKQLYDHAMITLENSKSQVKAADEAVKTAKTNLNYAIVTAPFSGTIGFSQVKLGNVVSVGTTVLNTISTDSPMAVDFVINEKQLPKFEKLQMEKKANVDSLFTLLLPDNTLYPENGKISIIDRAVDSQTGSIRVRLVFPNAKNMLRVGMSCVVRVHNQDTQPQLVLPNKAVVEQMGEYFVYIAKDSTITNPKAPADSAKTKKTLVAAQKKVQIGQTIGPNVVIKSGINAGDRVVTDGVQSLHDGSQITTANKVGPGAGKGGKG</sequence>
<dbReference type="Pfam" id="PF25944">
    <property type="entry name" value="Beta-barrel_RND"/>
    <property type="match status" value="1"/>
</dbReference>
<dbReference type="InterPro" id="IPR058627">
    <property type="entry name" value="MdtA-like_C"/>
</dbReference>
<dbReference type="GO" id="GO:0022857">
    <property type="term" value="F:transmembrane transporter activity"/>
    <property type="evidence" value="ECO:0007669"/>
    <property type="project" value="InterPro"/>
</dbReference>
<feature type="domain" description="Multidrug resistance protein MdtA-like alpha-helical hairpin" evidence="3">
    <location>
        <begin position="82"/>
        <end position="151"/>
    </location>
</feature>
<gene>
    <name evidence="7" type="ORF">RG47T_2784</name>
</gene>
<dbReference type="SUPFAM" id="SSF111369">
    <property type="entry name" value="HlyD-like secretion proteins"/>
    <property type="match status" value="1"/>
</dbReference>
<comment type="caution">
    <text evidence="7">The sequence shown here is derived from an EMBL/GenBank/DDBJ whole genome shotgun (WGS) entry which is preliminary data.</text>
</comment>
<evidence type="ECO:0000259" key="4">
    <source>
        <dbReference type="Pfam" id="PF25917"/>
    </source>
</evidence>
<dbReference type="GO" id="GO:0046677">
    <property type="term" value="P:response to antibiotic"/>
    <property type="evidence" value="ECO:0007669"/>
    <property type="project" value="TreeGrafter"/>
</dbReference>
<protein>
    <submittedName>
        <fullName evidence="7">Uncharacterized protein</fullName>
    </submittedName>
</protein>
<dbReference type="GO" id="GO:0005886">
    <property type="term" value="C:plasma membrane"/>
    <property type="evidence" value="ECO:0007669"/>
    <property type="project" value="TreeGrafter"/>
</dbReference>
<feature type="domain" description="Multidrug resistance protein MdtA-like C-terminal permuted SH3" evidence="6">
    <location>
        <begin position="323"/>
        <end position="354"/>
    </location>
</feature>
<evidence type="ECO:0000256" key="1">
    <source>
        <dbReference type="ARBA" id="ARBA00004196"/>
    </source>
</evidence>
<dbReference type="Gene3D" id="2.40.30.170">
    <property type="match status" value="1"/>
</dbReference>
<dbReference type="InterPro" id="IPR058626">
    <property type="entry name" value="MdtA-like_b-barrel"/>
</dbReference>
<dbReference type="InterPro" id="IPR006143">
    <property type="entry name" value="RND_pump_MFP"/>
</dbReference>
<dbReference type="EMBL" id="MPPL01000001">
    <property type="protein sequence ID" value="OKS87323.1"/>
    <property type="molecule type" value="Genomic_DNA"/>
</dbReference>
<dbReference type="Pfam" id="PF25876">
    <property type="entry name" value="HH_MFP_RND"/>
    <property type="match status" value="1"/>
</dbReference>
<dbReference type="Proteomes" id="UP000186720">
    <property type="component" value="Unassembled WGS sequence"/>
</dbReference>
<dbReference type="GO" id="GO:0030313">
    <property type="term" value="C:cell envelope"/>
    <property type="evidence" value="ECO:0007669"/>
    <property type="project" value="UniProtKB-SubCell"/>
</dbReference>
<dbReference type="Pfam" id="PF25917">
    <property type="entry name" value="BSH_RND"/>
    <property type="match status" value="1"/>
</dbReference>
<dbReference type="InterPro" id="IPR058625">
    <property type="entry name" value="MdtA-like_BSH"/>
</dbReference>
<reference evidence="7 8" key="1">
    <citation type="submission" date="2016-11" db="EMBL/GenBank/DDBJ databases">
        <title>Whole Genome Sequencing of Mucilaginibacter polytrichastri RG4-7(T) isolated from the moss sample.</title>
        <authorList>
            <person name="Li Y."/>
        </authorList>
    </citation>
    <scope>NUCLEOTIDE SEQUENCE [LARGE SCALE GENOMIC DNA]</scope>
    <source>
        <strain evidence="7 8">RG4-7</strain>
    </source>
</reference>